<name>A0A160DFX2_9CAUD</name>
<dbReference type="Proteomes" id="UP000201796">
    <property type="component" value="Segment"/>
</dbReference>
<gene>
    <name evidence="1" type="primary">149</name>
    <name evidence="1" type="ORF">PBI_BACHITA_149</name>
</gene>
<proteinExistence type="predicted"/>
<accession>A0A160DFX2</accession>
<dbReference type="GeneID" id="28802727"/>
<keyword evidence="2" id="KW-1185">Reference proteome</keyword>
<evidence type="ECO:0000313" key="2">
    <source>
        <dbReference type="Proteomes" id="UP000201796"/>
    </source>
</evidence>
<dbReference type="EMBL" id="KU998247">
    <property type="protein sequence ID" value="ANA86865.1"/>
    <property type="molecule type" value="Genomic_DNA"/>
</dbReference>
<protein>
    <submittedName>
        <fullName evidence="1">Uncharacterized protein</fullName>
    </submittedName>
</protein>
<dbReference type="KEGG" id="vg:28802727"/>
<evidence type="ECO:0000313" key="1">
    <source>
        <dbReference type="EMBL" id="ANA86865.1"/>
    </source>
</evidence>
<reference evidence="1 2" key="1">
    <citation type="submission" date="2016-03" db="EMBL/GenBank/DDBJ databases">
        <authorList>
            <person name="Montgomery M.T."/>
            <person name="Guerrero C.A."/>
            <person name="Mavrich T.N."/>
            <person name="Pope W.H."/>
            <person name="Garlena R.A."/>
            <person name="Russell D.A."/>
            <person name="Jacobs-Sera D."/>
            <person name="Hendrix R.W."/>
            <person name="Hatfull G.F."/>
        </authorList>
    </citation>
    <scope>NUCLEOTIDE SEQUENCE [LARGE SCALE GENOMIC DNA]</scope>
</reference>
<dbReference type="RefSeq" id="YP_009276260.1">
    <property type="nucleotide sequence ID" value="NC_030936.1"/>
</dbReference>
<organism evidence="1 2">
    <name type="scientific">Gordonia phage Bachita</name>
    <dbReference type="NCBI Taxonomy" id="1838061"/>
    <lineage>
        <taxon>Viruses</taxon>
        <taxon>Duplodnaviria</taxon>
        <taxon>Heunggongvirae</taxon>
        <taxon>Uroviricota</taxon>
        <taxon>Caudoviricetes</taxon>
        <taxon>Smoothievirus</taxon>
        <taxon>Smoothievirus bachita</taxon>
    </lineage>
</organism>
<sequence>MSTFSGLLPPLPLDPIVNEARSGQLLYEIVGSDRPDTMALLWAGLGVLAALDDFRTVSQAVATTQARALVSHCMPSRTPSSIATGTIYLARRSISLGRRVTGV</sequence>